<dbReference type="GO" id="GO:0030246">
    <property type="term" value="F:carbohydrate binding"/>
    <property type="evidence" value="ECO:0007669"/>
    <property type="project" value="UniProtKB-KW"/>
</dbReference>
<evidence type="ECO:0000256" key="3">
    <source>
        <dbReference type="SAM" id="Phobius"/>
    </source>
</evidence>
<dbReference type="Gene3D" id="3.10.100.10">
    <property type="entry name" value="Mannose-Binding Protein A, subunit A"/>
    <property type="match status" value="1"/>
</dbReference>
<dbReference type="PROSITE" id="PS50041">
    <property type="entry name" value="C_TYPE_LECTIN_2"/>
    <property type="match status" value="1"/>
</dbReference>
<dbReference type="Pfam" id="PF00059">
    <property type="entry name" value="Lectin_C"/>
    <property type="match status" value="1"/>
</dbReference>
<dbReference type="InterPro" id="IPR016186">
    <property type="entry name" value="C-type_lectin-like/link_sf"/>
</dbReference>
<dbReference type="SUPFAM" id="SSF56436">
    <property type="entry name" value="C-type lectin-like"/>
    <property type="match status" value="1"/>
</dbReference>
<reference evidence="5" key="1">
    <citation type="submission" date="2021-01" db="EMBL/GenBank/DDBJ databases">
        <authorList>
            <person name="Zahm M."/>
            <person name="Roques C."/>
            <person name="Cabau C."/>
            <person name="Klopp C."/>
            <person name="Donnadieu C."/>
            <person name="Jouanno E."/>
            <person name="Lampietro C."/>
            <person name="Louis A."/>
            <person name="Herpin A."/>
            <person name="Echchiki A."/>
            <person name="Berthelot C."/>
            <person name="Parey E."/>
            <person name="Roest-Crollius H."/>
            <person name="Braasch I."/>
            <person name="Postlethwait J."/>
            <person name="Bobe J."/>
            <person name="Montfort J."/>
            <person name="Bouchez O."/>
            <person name="Begum T."/>
            <person name="Mejri S."/>
            <person name="Adams A."/>
            <person name="Chen W.-J."/>
            <person name="Guiguen Y."/>
        </authorList>
    </citation>
    <scope>NUCLEOTIDE SEQUENCE</scope>
    <source>
        <strain evidence="5">YG-15Mar2019-1</strain>
        <tissue evidence="5">Brain</tissue>
    </source>
</reference>
<keyword evidence="6" id="KW-1185">Reference proteome</keyword>
<dbReference type="CDD" id="cd03590">
    <property type="entry name" value="CLECT_DC-SIGN_like"/>
    <property type="match status" value="1"/>
</dbReference>
<dbReference type="InterPro" id="IPR033989">
    <property type="entry name" value="CD209-like_CTLD"/>
</dbReference>
<keyword evidence="3" id="KW-0472">Membrane</keyword>
<dbReference type="EMBL" id="JAFDVH010000021">
    <property type="protein sequence ID" value="KAG7457672.1"/>
    <property type="molecule type" value="Genomic_DNA"/>
</dbReference>
<feature type="transmembrane region" description="Helical" evidence="3">
    <location>
        <begin position="59"/>
        <end position="80"/>
    </location>
</feature>
<keyword evidence="3" id="KW-0812">Transmembrane</keyword>
<feature type="coiled-coil region" evidence="2">
    <location>
        <begin position="121"/>
        <end position="148"/>
    </location>
</feature>
<dbReference type="AlphaFoldDB" id="A0A9D3PEZ2"/>
<evidence type="ECO:0000256" key="1">
    <source>
        <dbReference type="ARBA" id="ARBA00022734"/>
    </source>
</evidence>
<keyword evidence="2" id="KW-0175">Coiled coil</keyword>
<comment type="caution">
    <text evidence="5">The sequence shown here is derived from an EMBL/GenBank/DDBJ whole genome shotgun (WGS) entry which is preliminary data.</text>
</comment>
<protein>
    <recommendedName>
        <fullName evidence="4">C-type lectin domain-containing protein</fullName>
    </recommendedName>
</protein>
<proteinExistence type="predicted"/>
<dbReference type="PANTHER" id="PTHR22803">
    <property type="entry name" value="MANNOSE, PHOSPHOLIPASE, LECTIN RECEPTOR RELATED"/>
    <property type="match status" value="1"/>
</dbReference>
<keyword evidence="3" id="KW-1133">Transmembrane helix</keyword>
<name>A0A9D3PEZ2_MEGAT</name>
<accession>A0A9D3PEZ2</accession>
<gene>
    <name evidence="5" type="ORF">MATL_G00229780</name>
</gene>
<evidence type="ECO:0000313" key="5">
    <source>
        <dbReference type="EMBL" id="KAG7457672.1"/>
    </source>
</evidence>
<dbReference type="InterPro" id="IPR016187">
    <property type="entry name" value="CTDL_fold"/>
</dbReference>
<dbReference type="InterPro" id="IPR050111">
    <property type="entry name" value="C-type_lectin/snaclec_domain"/>
</dbReference>
<dbReference type="Proteomes" id="UP001046870">
    <property type="component" value="Chromosome 21"/>
</dbReference>
<sequence length="287" mass="31822">MAMSADMGTLSSDGMYSKLINSDTDTLCEEGDYKLSTSTQHTVSMPSAGAAPTSRPYKLATACLGLLCAVFLIAIAAVCAHYKGLLFGANEDHSALSQNYSSAQGQLERLTFNVSGLVAAMSKLQREKGDVEKERERLQARVNELEAQAKPKTCKPDWISFNTSCYYISTNSMSWRDSQDFCVEKGGHLAIILTPEEQSFLWKQLVRGHWNAYWIGISDETAEGDWHWVDGTKLVGGFWMEGEPNNHIDEDCGYMVKTRNPSILALGSWYDAPCSMYWPFICEAANS</sequence>
<keyword evidence="1" id="KW-0430">Lectin</keyword>
<organism evidence="5 6">
    <name type="scientific">Megalops atlanticus</name>
    <name type="common">Tarpon</name>
    <name type="synonym">Clupea gigantea</name>
    <dbReference type="NCBI Taxonomy" id="7932"/>
    <lineage>
        <taxon>Eukaryota</taxon>
        <taxon>Metazoa</taxon>
        <taxon>Chordata</taxon>
        <taxon>Craniata</taxon>
        <taxon>Vertebrata</taxon>
        <taxon>Euteleostomi</taxon>
        <taxon>Actinopterygii</taxon>
        <taxon>Neopterygii</taxon>
        <taxon>Teleostei</taxon>
        <taxon>Elopiformes</taxon>
        <taxon>Megalopidae</taxon>
        <taxon>Megalops</taxon>
    </lineage>
</organism>
<evidence type="ECO:0000313" key="6">
    <source>
        <dbReference type="Proteomes" id="UP001046870"/>
    </source>
</evidence>
<evidence type="ECO:0000256" key="2">
    <source>
        <dbReference type="SAM" id="Coils"/>
    </source>
</evidence>
<dbReference type="SMART" id="SM00034">
    <property type="entry name" value="CLECT"/>
    <property type="match status" value="1"/>
</dbReference>
<evidence type="ECO:0000259" key="4">
    <source>
        <dbReference type="PROSITE" id="PS50041"/>
    </source>
</evidence>
<dbReference type="InterPro" id="IPR001304">
    <property type="entry name" value="C-type_lectin-like"/>
</dbReference>
<feature type="domain" description="C-type lectin" evidence="4">
    <location>
        <begin position="161"/>
        <end position="283"/>
    </location>
</feature>
<dbReference type="OrthoDB" id="9906043at2759"/>